<dbReference type="PANTHER" id="PTHR43135">
    <property type="entry name" value="ALPHA-D-RIBOSE 1-METHYLPHOSPHONATE 5-TRIPHOSPHATE DIPHOSPHATASE"/>
    <property type="match status" value="1"/>
</dbReference>
<protein>
    <submittedName>
        <fullName evidence="2">Amidohydrolase family protein</fullName>
    </submittedName>
</protein>
<gene>
    <name evidence="2" type="ORF">GO493_27275</name>
</gene>
<dbReference type="InterPro" id="IPR006680">
    <property type="entry name" value="Amidohydro-rel"/>
</dbReference>
<dbReference type="RefSeq" id="WP_157309414.1">
    <property type="nucleotide sequence ID" value="NZ_WRXN01000018.1"/>
</dbReference>
<dbReference type="SUPFAM" id="SSF51338">
    <property type="entry name" value="Composite domain of metallo-dependent hydrolases"/>
    <property type="match status" value="1"/>
</dbReference>
<dbReference type="InterPro" id="IPR032466">
    <property type="entry name" value="Metal_Hydrolase"/>
</dbReference>
<accession>A0A7K1UC81</accession>
<sequence length="451" mass="50962">MKLFTFILAFLVGYTCFGQERKFDLIIKNAKAFNARTGTLSSNQTILIKDGIIVKVTSNKKNYAAAKTIDAMERLVTPGFVDTHIHPTDIYRSYGPLFEYLPKDSLELYRKRLSDTYLPYGVTSAMIMGHSEKWLSPILDWHNDPQPNYLDIYTVGGALVSNQGRKPYINHVIVNSPSDAKQKVIEHYNLGLRHVKLYWKLRRPEFEAAFKTADSLGMYVYGHVDQGIMFIDSALNIGLRNYEHILTLINSVLYTKNDVENFNSEMQQHYGPGHANGQVERLEMFRFIHDKKPAVLDTLIDKLSGSHATFSTSIHLMGEPFGLTYFSNNLDTSLSAAQLTRCKENFNIFMGYVKQSFDKGIKLRIGTDWPNGGKAIASEQLLLSEYGFTVPAILQISTINGAVALGLDDKYGSIEKGKKADLLIWDKSPFDDYKNFLASKTIIKDGVVFQK</sequence>
<keyword evidence="3" id="KW-1185">Reference proteome</keyword>
<dbReference type="InterPro" id="IPR011059">
    <property type="entry name" value="Metal-dep_hydrolase_composite"/>
</dbReference>
<evidence type="ECO:0000313" key="2">
    <source>
        <dbReference type="EMBL" id="MVT11992.1"/>
    </source>
</evidence>
<dbReference type="PANTHER" id="PTHR43135:SF3">
    <property type="entry name" value="ALPHA-D-RIBOSE 1-METHYLPHOSPHONATE 5-TRIPHOSPHATE DIPHOSPHATASE"/>
    <property type="match status" value="1"/>
</dbReference>
<dbReference type="Gene3D" id="2.30.40.10">
    <property type="entry name" value="Urease, subunit C, domain 1"/>
    <property type="match status" value="2"/>
</dbReference>
<feature type="domain" description="Amidohydrolase-related" evidence="1">
    <location>
        <begin position="353"/>
        <end position="442"/>
    </location>
</feature>
<proteinExistence type="predicted"/>
<comment type="caution">
    <text evidence="2">The sequence shown here is derived from an EMBL/GenBank/DDBJ whole genome shotgun (WGS) entry which is preliminary data.</text>
</comment>
<organism evidence="2 3">
    <name type="scientific">Chitinophaga tropicalis</name>
    <dbReference type="NCBI Taxonomy" id="2683588"/>
    <lineage>
        <taxon>Bacteria</taxon>
        <taxon>Pseudomonadati</taxon>
        <taxon>Bacteroidota</taxon>
        <taxon>Chitinophagia</taxon>
        <taxon>Chitinophagales</taxon>
        <taxon>Chitinophagaceae</taxon>
        <taxon>Chitinophaga</taxon>
    </lineage>
</organism>
<evidence type="ECO:0000259" key="1">
    <source>
        <dbReference type="Pfam" id="PF01979"/>
    </source>
</evidence>
<reference evidence="2 3" key="1">
    <citation type="submission" date="2019-12" db="EMBL/GenBank/DDBJ databases">
        <title>Chitinophaga sp. strain ysch24 (GDMCC 1.1355), whole genome shotgun sequence.</title>
        <authorList>
            <person name="Zhang X."/>
        </authorList>
    </citation>
    <scope>NUCLEOTIDE SEQUENCE [LARGE SCALE GENOMIC DNA]</scope>
    <source>
        <strain evidence="3">ysch24</strain>
    </source>
</reference>
<dbReference type="SUPFAM" id="SSF51556">
    <property type="entry name" value="Metallo-dependent hydrolases"/>
    <property type="match status" value="1"/>
</dbReference>
<dbReference type="Gene3D" id="3.20.20.140">
    <property type="entry name" value="Metal-dependent hydrolases"/>
    <property type="match status" value="2"/>
</dbReference>
<dbReference type="Pfam" id="PF01979">
    <property type="entry name" value="Amidohydro_1"/>
    <property type="match status" value="1"/>
</dbReference>
<dbReference type="EMBL" id="WRXN01000018">
    <property type="protein sequence ID" value="MVT11992.1"/>
    <property type="molecule type" value="Genomic_DNA"/>
</dbReference>
<dbReference type="GO" id="GO:0016810">
    <property type="term" value="F:hydrolase activity, acting on carbon-nitrogen (but not peptide) bonds"/>
    <property type="evidence" value="ECO:0007669"/>
    <property type="project" value="InterPro"/>
</dbReference>
<dbReference type="Proteomes" id="UP000461730">
    <property type="component" value="Unassembled WGS sequence"/>
</dbReference>
<evidence type="ECO:0000313" key="3">
    <source>
        <dbReference type="Proteomes" id="UP000461730"/>
    </source>
</evidence>
<name>A0A7K1UC81_9BACT</name>
<keyword evidence="2" id="KW-0378">Hydrolase</keyword>
<dbReference type="InterPro" id="IPR051781">
    <property type="entry name" value="Metallo-dep_Hydrolase"/>
</dbReference>
<dbReference type="AlphaFoldDB" id="A0A7K1UC81"/>